<dbReference type="Pfam" id="PF05096">
    <property type="entry name" value="Glu_cyclase_2"/>
    <property type="match status" value="1"/>
</dbReference>
<accession>A0A5M6CNH5</accession>
<sequence length="310" mass="35108">MPDKKRGTKTFNNAESYLYPDFNFKRMRYKQTHKYMKLTIIPLLALSLFTTACKDKTTDTNDTPVTEKEAPLTPQIDFVFVHEYPHDTTSFTEGFLVHDGRLFESTGATTDLPQTRSLFGAVDLATGKIDVKAEIDKEKYFGEGITFLNGKVFQLTYKTKIGFIYDAKTFKKLGDFTFPSKEGWGMTTDGTNLIMSDGTNTLTYLNPADLKVVKTISVKQDGFERPYLNELEYINGYIYANIWTTNKIVKINPADGKVAGELDLTSLANEAKNISRGSMEMNGIAYDSANNKVYITGKMWPKIYEIKFDK</sequence>
<name>A0A5M6CNH5_9BACT</name>
<reference evidence="1 2" key="1">
    <citation type="submission" date="2019-09" db="EMBL/GenBank/DDBJ databases">
        <title>Genome sequence and assembly of Taibaiella sp.</title>
        <authorList>
            <person name="Chhetri G."/>
        </authorList>
    </citation>
    <scope>NUCLEOTIDE SEQUENCE [LARGE SCALE GENOMIC DNA]</scope>
    <source>
        <strain evidence="1 2">KVB11</strain>
    </source>
</reference>
<dbReference type="PANTHER" id="PTHR31270:SF1">
    <property type="entry name" value="GLUTAMINYL-PEPTIDE CYCLOTRANSFERASE"/>
    <property type="match status" value="1"/>
</dbReference>
<keyword evidence="2" id="KW-1185">Reference proteome</keyword>
<dbReference type="SUPFAM" id="SSF50969">
    <property type="entry name" value="YVTN repeat-like/Quinoprotein amine dehydrogenase"/>
    <property type="match status" value="1"/>
</dbReference>
<gene>
    <name evidence="1" type="ORF">F0919_03605</name>
</gene>
<dbReference type="InterPro" id="IPR007788">
    <property type="entry name" value="QCT"/>
</dbReference>
<evidence type="ECO:0000313" key="1">
    <source>
        <dbReference type="EMBL" id="KAA5536768.1"/>
    </source>
</evidence>
<protein>
    <submittedName>
        <fullName evidence="1">Glutaminyl-peptide cyclotransferase</fullName>
    </submittedName>
</protein>
<organism evidence="1 2">
    <name type="scientific">Taibaiella lutea</name>
    <dbReference type="NCBI Taxonomy" id="2608001"/>
    <lineage>
        <taxon>Bacteria</taxon>
        <taxon>Pseudomonadati</taxon>
        <taxon>Bacteroidota</taxon>
        <taxon>Chitinophagia</taxon>
        <taxon>Chitinophagales</taxon>
        <taxon>Chitinophagaceae</taxon>
        <taxon>Taibaiella</taxon>
    </lineage>
</organism>
<dbReference type="AlphaFoldDB" id="A0A5M6CNH5"/>
<dbReference type="InterPro" id="IPR015943">
    <property type="entry name" value="WD40/YVTN_repeat-like_dom_sf"/>
</dbReference>
<dbReference type="Gene3D" id="2.130.10.10">
    <property type="entry name" value="YVTN repeat-like/Quinoprotein amine dehydrogenase"/>
    <property type="match status" value="1"/>
</dbReference>
<dbReference type="GO" id="GO:0016603">
    <property type="term" value="F:glutaminyl-peptide cyclotransferase activity"/>
    <property type="evidence" value="ECO:0007669"/>
    <property type="project" value="InterPro"/>
</dbReference>
<comment type="caution">
    <text evidence="1">The sequence shown here is derived from an EMBL/GenBank/DDBJ whole genome shotgun (WGS) entry which is preliminary data.</text>
</comment>
<evidence type="ECO:0000313" key="2">
    <source>
        <dbReference type="Proteomes" id="UP000323632"/>
    </source>
</evidence>
<proteinExistence type="predicted"/>
<keyword evidence="1" id="KW-0808">Transferase</keyword>
<dbReference type="EMBL" id="VWSH01000001">
    <property type="protein sequence ID" value="KAA5536768.1"/>
    <property type="molecule type" value="Genomic_DNA"/>
</dbReference>
<dbReference type="Proteomes" id="UP000323632">
    <property type="component" value="Unassembled WGS sequence"/>
</dbReference>
<dbReference type="PANTHER" id="PTHR31270">
    <property type="entry name" value="GLUTAMINYL-PEPTIDE CYCLOTRANSFERASE"/>
    <property type="match status" value="1"/>
</dbReference>
<dbReference type="InterPro" id="IPR011044">
    <property type="entry name" value="Quino_amine_DH_bsu"/>
</dbReference>